<proteinExistence type="inferred from homology"/>
<dbReference type="Pfam" id="PF08781">
    <property type="entry name" value="DP"/>
    <property type="match status" value="1"/>
</dbReference>
<dbReference type="GO" id="GO:0051726">
    <property type="term" value="P:regulation of cell cycle"/>
    <property type="evidence" value="ECO:0007669"/>
    <property type="project" value="InterPro"/>
</dbReference>
<dbReference type="PANTHER" id="PTHR12548">
    <property type="entry name" value="TRANSCRIPTION FACTOR DP"/>
    <property type="match status" value="1"/>
</dbReference>
<dbReference type="InterPro" id="IPR038168">
    <property type="entry name" value="TF_DP_C_sf"/>
</dbReference>
<organism evidence="15">
    <name type="scientific">Aphanomyces invadans</name>
    <dbReference type="NCBI Taxonomy" id="157072"/>
    <lineage>
        <taxon>Eukaryota</taxon>
        <taxon>Sar</taxon>
        <taxon>Stramenopiles</taxon>
        <taxon>Oomycota</taxon>
        <taxon>Saprolegniomycetes</taxon>
        <taxon>Saprolegniales</taxon>
        <taxon>Verrucalvaceae</taxon>
        <taxon>Aphanomyces</taxon>
    </lineage>
</organism>
<dbReference type="SMART" id="SM01138">
    <property type="entry name" value="DP"/>
    <property type="match status" value="1"/>
</dbReference>
<evidence type="ECO:0000256" key="8">
    <source>
        <dbReference type="ARBA" id="ARBA00023163"/>
    </source>
</evidence>
<dbReference type="CDD" id="cd14458">
    <property type="entry name" value="DP_DD"/>
    <property type="match status" value="1"/>
</dbReference>
<dbReference type="VEuPathDB" id="FungiDB:H310_03098"/>
<dbReference type="OrthoDB" id="552115at2759"/>
<comment type="subcellular location">
    <subcellularLocation>
        <location evidence="2">Cytoplasm</location>
    </subcellularLocation>
    <subcellularLocation>
        <location evidence="1 11">Nucleus</location>
    </subcellularLocation>
</comment>
<dbReference type="SMART" id="SM01372">
    <property type="entry name" value="E2F_TDP"/>
    <property type="match status" value="1"/>
</dbReference>
<evidence type="ECO:0000256" key="7">
    <source>
        <dbReference type="ARBA" id="ARBA00023125"/>
    </source>
</evidence>
<evidence type="ECO:0000256" key="4">
    <source>
        <dbReference type="ARBA" id="ARBA00022490"/>
    </source>
</evidence>
<evidence type="ECO:0000256" key="2">
    <source>
        <dbReference type="ARBA" id="ARBA00004496"/>
    </source>
</evidence>
<keyword evidence="9 11" id="KW-0539">Nucleus</keyword>
<dbReference type="EMBL" id="KI913955">
    <property type="protein sequence ID" value="ETW06999.1"/>
    <property type="molecule type" value="Genomic_DNA"/>
</dbReference>
<dbReference type="Gene3D" id="1.20.140.80">
    <property type="entry name" value="Transcription factor DP"/>
    <property type="match status" value="1"/>
</dbReference>
<keyword evidence="4" id="KW-0963">Cytoplasm</keyword>
<dbReference type="GO" id="GO:0000981">
    <property type="term" value="F:DNA-binding transcription factor activity, RNA polymerase II-specific"/>
    <property type="evidence" value="ECO:0007669"/>
    <property type="project" value="TreeGrafter"/>
</dbReference>
<dbReference type="STRING" id="157072.A0A024UL33"/>
<accession>A0A024UL33</accession>
<feature type="compositionally biased region" description="Acidic residues" evidence="12">
    <location>
        <begin position="68"/>
        <end position="87"/>
    </location>
</feature>
<evidence type="ECO:0000256" key="5">
    <source>
        <dbReference type="ARBA" id="ARBA00023015"/>
    </source>
</evidence>
<protein>
    <recommendedName>
        <fullName evidence="16">E2F/DP family winged-helix DNA-binding domain-containing protein</fullName>
    </recommendedName>
</protein>
<feature type="domain" description="E2F/DP family winged-helix DNA-binding" evidence="14">
    <location>
        <begin position="209"/>
        <end position="288"/>
    </location>
</feature>
<feature type="compositionally biased region" description="Basic and acidic residues" evidence="12">
    <location>
        <begin position="58"/>
        <end position="67"/>
    </location>
</feature>
<gene>
    <name evidence="15" type="ORF">H310_03098</name>
</gene>
<dbReference type="Gene3D" id="1.10.10.10">
    <property type="entry name" value="Winged helix-like DNA-binding domain superfamily/Winged helix DNA-binding domain"/>
    <property type="match status" value="1"/>
</dbReference>
<keyword evidence="7 11" id="KW-0238">DNA-binding</keyword>
<dbReference type="PANTHER" id="PTHR12548:SF9">
    <property type="entry name" value="TRANSCRIPTION FACTOR DP"/>
    <property type="match status" value="1"/>
</dbReference>
<dbReference type="InterPro" id="IPR015648">
    <property type="entry name" value="Transcrpt_fac_DP"/>
</dbReference>
<sequence>MAPARGRKRDEAEGFVSNAMTGVPRKAAASVAKNLFVPSDASDATHGAASAVVIPRVTKRELKKQVEEVAEDGDQHDDGNGNDDGGDNDDKQRDENESNAVAFQSPPVKQEVEPAFGSQSATPVTPGSLHDDFINLMKAQGLERMATDAGLLKDGQFRDLKREWGGESTTSTSFLNDGTSSGFQGGSASTPKKKKPRAPVMSTTPLSDKGSKGLRHFSMKVCQKVEEKHVTTYNEVADELVHEFVTMRPAESVNYDEKNIRRRVYDALNVLMAMDIISKEKKEIRWRGLPSNAKQDLELLQMERAQRAKSVELKKQQLQELLLQQIALKNLIRRNKQEDKPPALSRIALPFILVNTSKDTVIQCEMSEDRQDIFFNFSGPFEINDDSEILKRMSLHHVSAAEAATHIPEKLVKYLPPEYLAQK</sequence>
<keyword evidence="10" id="KW-0131">Cell cycle</keyword>
<feature type="compositionally biased region" description="Polar residues" evidence="12">
    <location>
        <begin position="167"/>
        <end position="190"/>
    </location>
</feature>
<evidence type="ECO:0000256" key="6">
    <source>
        <dbReference type="ARBA" id="ARBA00023054"/>
    </source>
</evidence>
<evidence type="ECO:0000256" key="10">
    <source>
        <dbReference type="ARBA" id="ARBA00023306"/>
    </source>
</evidence>
<dbReference type="RefSeq" id="XP_008865074.1">
    <property type="nucleotide sequence ID" value="XM_008866852.1"/>
</dbReference>
<name>A0A024UL33_9STRA</name>
<dbReference type="InterPro" id="IPR003316">
    <property type="entry name" value="E2F_WHTH_DNA-bd_dom"/>
</dbReference>
<dbReference type="GO" id="GO:0070176">
    <property type="term" value="C:DRM complex"/>
    <property type="evidence" value="ECO:0007669"/>
    <property type="project" value="UniProtKB-ARBA"/>
</dbReference>
<reference evidence="15" key="1">
    <citation type="submission" date="2013-12" db="EMBL/GenBank/DDBJ databases">
        <title>The Genome Sequence of Aphanomyces invadans NJM9701.</title>
        <authorList>
            <consortium name="The Broad Institute Genomics Platform"/>
            <person name="Russ C."/>
            <person name="Tyler B."/>
            <person name="van West P."/>
            <person name="Dieguez-Uribeondo J."/>
            <person name="Young S.K."/>
            <person name="Zeng Q."/>
            <person name="Gargeya S."/>
            <person name="Fitzgerald M."/>
            <person name="Abouelleil A."/>
            <person name="Alvarado L."/>
            <person name="Chapman S.B."/>
            <person name="Gainer-Dewar J."/>
            <person name="Goldberg J."/>
            <person name="Griggs A."/>
            <person name="Gujja S."/>
            <person name="Hansen M."/>
            <person name="Howarth C."/>
            <person name="Imamovic A."/>
            <person name="Ireland A."/>
            <person name="Larimer J."/>
            <person name="McCowan C."/>
            <person name="Murphy C."/>
            <person name="Pearson M."/>
            <person name="Poon T.W."/>
            <person name="Priest M."/>
            <person name="Roberts A."/>
            <person name="Saif S."/>
            <person name="Shea T."/>
            <person name="Sykes S."/>
            <person name="Wortman J."/>
            <person name="Nusbaum C."/>
            <person name="Birren B."/>
        </authorList>
    </citation>
    <scope>NUCLEOTIDE SEQUENCE [LARGE SCALE GENOMIC DNA]</scope>
    <source>
        <strain evidence="15">NJM9701</strain>
    </source>
</reference>
<dbReference type="eggNOG" id="KOG2829">
    <property type="taxonomic scope" value="Eukaryota"/>
</dbReference>
<evidence type="ECO:0000256" key="11">
    <source>
        <dbReference type="RuleBase" id="RU003796"/>
    </source>
</evidence>
<dbReference type="GO" id="GO:0005737">
    <property type="term" value="C:cytoplasm"/>
    <property type="evidence" value="ECO:0007669"/>
    <property type="project" value="UniProtKB-SubCell"/>
</dbReference>
<comment type="similarity">
    <text evidence="3 11">Belongs to the E2F/DP family.</text>
</comment>
<dbReference type="InterPro" id="IPR036390">
    <property type="entry name" value="WH_DNA-bd_sf"/>
</dbReference>
<dbReference type="FunFam" id="1.10.10.10:FF:000187">
    <property type="entry name" value="Transcription factor-like protein DPB"/>
    <property type="match status" value="1"/>
</dbReference>
<dbReference type="InterPro" id="IPR037241">
    <property type="entry name" value="E2F-DP_heterodim"/>
</dbReference>
<evidence type="ECO:0000256" key="3">
    <source>
        <dbReference type="ARBA" id="ARBA00010940"/>
    </source>
</evidence>
<evidence type="ECO:0008006" key="16">
    <source>
        <dbReference type="Google" id="ProtNLM"/>
    </source>
</evidence>
<dbReference type="SUPFAM" id="SSF144074">
    <property type="entry name" value="E2F-DP heterodimerization region"/>
    <property type="match status" value="1"/>
</dbReference>
<keyword evidence="5 11" id="KW-0805">Transcription regulation</keyword>
<feature type="region of interest" description="Disordered" evidence="12">
    <location>
        <begin position="1"/>
        <end position="23"/>
    </location>
</feature>
<dbReference type="GO" id="GO:0000977">
    <property type="term" value="F:RNA polymerase II transcription regulatory region sequence-specific DNA binding"/>
    <property type="evidence" value="ECO:0007669"/>
    <property type="project" value="TreeGrafter"/>
</dbReference>
<keyword evidence="8 11" id="KW-0804">Transcription</keyword>
<evidence type="ECO:0000259" key="14">
    <source>
        <dbReference type="SMART" id="SM01372"/>
    </source>
</evidence>
<feature type="region of interest" description="Disordered" evidence="12">
    <location>
        <begin position="163"/>
        <end position="212"/>
    </location>
</feature>
<evidence type="ECO:0000256" key="12">
    <source>
        <dbReference type="SAM" id="MobiDB-lite"/>
    </source>
</evidence>
<evidence type="ECO:0000256" key="9">
    <source>
        <dbReference type="ARBA" id="ARBA00023242"/>
    </source>
</evidence>
<dbReference type="SUPFAM" id="SSF46785">
    <property type="entry name" value="Winged helix' DNA-binding domain"/>
    <property type="match status" value="1"/>
</dbReference>
<dbReference type="InterPro" id="IPR014889">
    <property type="entry name" value="Transc_factor_DP_C"/>
</dbReference>
<feature type="domain" description="Transcription factor DP C-terminal" evidence="13">
    <location>
        <begin position="295"/>
        <end position="423"/>
    </location>
</feature>
<evidence type="ECO:0000256" key="1">
    <source>
        <dbReference type="ARBA" id="ARBA00004123"/>
    </source>
</evidence>
<evidence type="ECO:0000259" key="13">
    <source>
        <dbReference type="SMART" id="SM01138"/>
    </source>
</evidence>
<keyword evidence="6" id="KW-0175">Coiled coil</keyword>
<feature type="region of interest" description="Disordered" evidence="12">
    <location>
        <begin position="38"/>
        <end position="127"/>
    </location>
</feature>
<dbReference type="AlphaFoldDB" id="A0A024UL33"/>
<evidence type="ECO:0000313" key="15">
    <source>
        <dbReference type="EMBL" id="ETW06999.1"/>
    </source>
</evidence>
<dbReference type="InterPro" id="IPR036388">
    <property type="entry name" value="WH-like_DNA-bd_sf"/>
</dbReference>
<dbReference type="Pfam" id="PF02319">
    <property type="entry name" value="WHD_E2F_TDP"/>
    <property type="match status" value="1"/>
</dbReference>
<dbReference type="GeneID" id="20080148"/>